<proteinExistence type="predicted"/>
<protein>
    <submittedName>
        <fullName evidence="1">Uncharacterized protein</fullName>
    </submittedName>
</protein>
<evidence type="ECO:0000313" key="1">
    <source>
        <dbReference type="EMBL" id="QNH71472.1"/>
    </source>
</evidence>
<accession>A0A7G7WW78</accession>
<reference evidence="1 2" key="1">
    <citation type="submission" date="2020-07" db="EMBL/GenBank/DDBJ databases">
        <title>Complete genome sequence of Rhizobium leguminosarum bacteriophage vB_RlegM_AF3.</title>
        <authorList>
            <person name="Gunathilake D."/>
            <person name="Mackenzie K.D."/>
            <person name="Yost C.K."/>
            <person name="Hynes M.F."/>
        </authorList>
    </citation>
    <scope>NUCLEOTIDE SEQUENCE [LARGE SCALE GENOMIC DNA]</scope>
</reference>
<organism evidence="1 2">
    <name type="scientific">Rhizobium phage AF3</name>
    <dbReference type="NCBI Taxonomy" id="2763529"/>
    <lineage>
        <taxon>Viruses</taxon>
        <taxon>Duplodnaviria</taxon>
        <taxon>Heunggongvirae</taxon>
        <taxon>Uroviricota</taxon>
        <taxon>Caudoviricetes</taxon>
        <taxon>Pootjesviridae</taxon>
        <taxon>Innesvirus</taxon>
        <taxon>Innesvirus AF3</taxon>
    </lineage>
</organism>
<dbReference type="EMBL" id="MT778837">
    <property type="protein sequence ID" value="QNH71472.1"/>
    <property type="molecule type" value="Genomic_DNA"/>
</dbReference>
<keyword evidence="2" id="KW-1185">Reference proteome</keyword>
<evidence type="ECO:0000313" key="2">
    <source>
        <dbReference type="Proteomes" id="UP000515855"/>
    </source>
</evidence>
<gene>
    <name evidence="1" type="ORF">AF3_005</name>
</gene>
<sequence>MESQEIKSKRTKQAEFIFDYFLSRSAGTHSTGDYSTISLSGCTTYDDDLDFVAAFQDLFHPRKPDPNHVRSSINLRRILKDLFEDGYLDRHRQSNHDQYHPQDEPNSQFVYRLCQWILKDCKRDGKTPKDIAIMWNGE</sequence>
<name>A0A7G7WW78_9CAUD</name>
<dbReference type="Proteomes" id="UP000515855">
    <property type="component" value="Segment"/>
</dbReference>